<reference evidence="1 2" key="1">
    <citation type="submission" date="2016-08" db="EMBL/GenBank/DDBJ databases">
        <title>Characterization and recognition of Brachyspira hampsonii sp. nov., a novel intestinal spirochete that is pathogenic to pigs.</title>
        <authorList>
            <person name="Mirajkar N."/>
            <person name="La T."/>
            <person name="Phillips N."/>
            <person name="Hampson D."/>
            <person name="Gebhart C."/>
        </authorList>
    </citation>
    <scope>NUCLEOTIDE SEQUENCE [LARGE SCALE GENOMIC DNA]</scope>
    <source>
        <strain evidence="1 2">P280/1</strain>
    </source>
</reference>
<gene>
    <name evidence="1" type="ORF">BFL38_00280</name>
</gene>
<dbReference type="RefSeq" id="WP_069727632.1">
    <property type="nucleotide sequence ID" value="NZ_MDCO01000015.1"/>
</dbReference>
<dbReference type="InterPro" id="IPR014710">
    <property type="entry name" value="RmlC-like_jellyroll"/>
</dbReference>
<protein>
    <submittedName>
        <fullName evidence="1">Transcriptional regulator</fullName>
    </submittedName>
</protein>
<dbReference type="InterPro" id="IPR010424">
    <property type="entry name" value="EutQ"/>
</dbReference>
<dbReference type="Pfam" id="PF06249">
    <property type="entry name" value="EutQ"/>
    <property type="match status" value="1"/>
</dbReference>
<dbReference type="EMBL" id="MDCO01000015">
    <property type="protein sequence ID" value="OEJ13038.1"/>
    <property type="molecule type" value="Genomic_DNA"/>
</dbReference>
<evidence type="ECO:0000313" key="2">
    <source>
        <dbReference type="Proteomes" id="UP000095247"/>
    </source>
</evidence>
<organism evidence="1 2">
    <name type="scientific">Brachyspira hampsonii</name>
    <dbReference type="NCBI Taxonomy" id="1287055"/>
    <lineage>
        <taxon>Bacteria</taxon>
        <taxon>Pseudomonadati</taxon>
        <taxon>Spirochaetota</taxon>
        <taxon>Spirochaetia</taxon>
        <taxon>Brachyspirales</taxon>
        <taxon>Brachyspiraceae</taxon>
        <taxon>Brachyspira</taxon>
    </lineage>
</organism>
<dbReference type="Gene3D" id="2.60.120.10">
    <property type="entry name" value="Jelly Rolls"/>
    <property type="match status" value="1"/>
</dbReference>
<dbReference type="SUPFAM" id="SSF51182">
    <property type="entry name" value="RmlC-like cupins"/>
    <property type="match status" value="1"/>
</dbReference>
<dbReference type="Proteomes" id="UP000095247">
    <property type="component" value="Unassembled WGS sequence"/>
</dbReference>
<dbReference type="AlphaFoldDB" id="A0A1E5NA51"/>
<proteinExistence type="predicted"/>
<comment type="caution">
    <text evidence="1">The sequence shown here is derived from an EMBL/GenBank/DDBJ whole genome shotgun (WGS) entry which is preliminary data.</text>
</comment>
<name>A0A1E5NA51_9SPIR</name>
<sequence>MEDIKNIESIVNKAVCDFLHTGTASGYKLDASNNHKKTLVKKSISDIDSNKIKYEDNSYVTDVFNEYERCHLKCLLMELDNTDMQCVLGYDEMYFVLEGTLIIHYEGRKIEVKNGEVVSVFKGDSITFSTPFYTKFLRIINPK</sequence>
<evidence type="ECO:0000313" key="1">
    <source>
        <dbReference type="EMBL" id="OEJ13038.1"/>
    </source>
</evidence>
<dbReference type="InterPro" id="IPR011051">
    <property type="entry name" value="RmlC_Cupin_sf"/>
</dbReference>
<accession>A0A1E5NA51</accession>